<comment type="caution">
    <text evidence="6">The sequence shown here is derived from an EMBL/GenBank/DDBJ whole genome shotgun (WGS) entry which is preliminary data.</text>
</comment>
<dbReference type="VEuPathDB" id="FungiDB:ACJ73_04955"/>
<dbReference type="STRING" id="1658174.A0A1J9R6U7"/>
<gene>
    <name evidence="6" type="ORF">ACJ73_04955</name>
</gene>
<dbReference type="OrthoDB" id="3358017at2759"/>
<dbReference type="PANTHER" id="PTHR31465">
    <property type="entry name" value="PROTEIN RTA1-RELATED"/>
    <property type="match status" value="1"/>
</dbReference>
<evidence type="ECO:0000256" key="3">
    <source>
        <dbReference type="ARBA" id="ARBA00022989"/>
    </source>
</evidence>
<protein>
    <recommendedName>
        <fullName evidence="8">RTA1 domain-containing protein</fullName>
    </recommendedName>
</protein>
<dbReference type="InterPro" id="IPR007568">
    <property type="entry name" value="RTA1"/>
</dbReference>
<keyword evidence="4 5" id="KW-0472">Membrane</keyword>
<evidence type="ECO:0000256" key="5">
    <source>
        <dbReference type="SAM" id="Phobius"/>
    </source>
</evidence>
<reference evidence="6 7" key="1">
    <citation type="submission" date="2015-08" db="EMBL/GenBank/DDBJ databases">
        <title>Emmonsia species relationships and genome sequence.</title>
        <authorList>
            <person name="Cuomo C.A."/>
            <person name="Schwartz I.S."/>
            <person name="Kenyon C."/>
            <person name="De Hoog G.S."/>
            <person name="Govender N.P."/>
            <person name="Botha A."/>
            <person name="Moreno L."/>
            <person name="De Vries M."/>
            <person name="Munoz J.F."/>
            <person name="Stielow J.B."/>
        </authorList>
    </citation>
    <scope>NUCLEOTIDE SEQUENCE [LARGE SCALE GENOMIC DNA]</scope>
    <source>
        <strain evidence="6 7">EI222</strain>
    </source>
</reference>
<evidence type="ECO:0008006" key="8">
    <source>
        <dbReference type="Google" id="ProtNLM"/>
    </source>
</evidence>
<evidence type="ECO:0000256" key="4">
    <source>
        <dbReference type="ARBA" id="ARBA00023136"/>
    </source>
</evidence>
<dbReference type="PANTHER" id="PTHR31465:SF13">
    <property type="entry name" value="RTA1 DOMAIN PROTEIN-RELATED"/>
    <property type="match status" value="1"/>
</dbReference>
<sequence>MFILGAGPTYAGADYFICGRLFSFVPCAALMSPIRVARTFIVFDVLAEICVWGGAGLLAGVDTDTGARFKVGLNLVRVAMITQVSLFTSFVAVLKLFHVRVREIRAKWFVTSDGGTGRRFMAVVVFCLYISSVLIIIRSAYHIAETFVPEGHSFRTAEHPFLICEAFVMLLNIFHPGHILSIDSRV</sequence>
<dbReference type="Pfam" id="PF04479">
    <property type="entry name" value="RTA1"/>
    <property type="match status" value="1"/>
</dbReference>
<feature type="transmembrane region" description="Helical" evidence="5">
    <location>
        <begin position="80"/>
        <end position="99"/>
    </location>
</feature>
<name>A0A1J9R6U7_9EURO</name>
<keyword evidence="7" id="KW-1185">Reference proteome</keyword>
<evidence type="ECO:0000313" key="7">
    <source>
        <dbReference type="Proteomes" id="UP000242791"/>
    </source>
</evidence>
<feature type="transmembrane region" description="Helical" evidence="5">
    <location>
        <begin position="120"/>
        <end position="140"/>
    </location>
</feature>
<evidence type="ECO:0000256" key="1">
    <source>
        <dbReference type="ARBA" id="ARBA00004141"/>
    </source>
</evidence>
<dbReference type="AlphaFoldDB" id="A0A1J9R6U7"/>
<feature type="transmembrane region" description="Helical" evidence="5">
    <location>
        <begin position="40"/>
        <end position="60"/>
    </location>
</feature>
<dbReference type="EMBL" id="LGTZ01000730">
    <property type="protein sequence ID" value="OJD23692.1"/>
    <property type="molecule type" value="Genomic_DNA"/>
</dbReference>
<keyword evidence="3 5" id="KW-1133">Transmembrane helix</keyword>
<proteinExistence type="predicted"/>
<evidence type="ECO:0000313" key="6">
    <source>
        <dbReference type="EMBL" id="OJD23692.1"/>
    </source>
</evidence>
<accession>A0A1J9R6U7</accession>
<dbReference type="GO" id="GO:0016020">
    <property type="term" value="C:membrane"/>
    <property type="evidence" value="ECO:0007669"/>
    <property type="project" value="UniProtKB-SubCell"/>
</dbReference>
<comment type="subcellular location">
    <subcellularLocation>
        <location evidence="1">Membrane</location>
        <topology evidence="1">Multi-pass membrane protein</topology>
    </subcellularLocation>
</comment>
<feature type="transmembrane region" description="Helical" evidence="5">
    <location>
        <begin position="160"/>
        <end position="180"/>
    </location>
</feature>
<dbReference type="Proteomes" id="UP000242791">
    <property type="component" value="Unassembled WGS sequence"/>
</dbReference>
<keyword evidence="2 5" id="KW-0812">Transmembrane</keyword>
<organism evidence="6 7">
    <name type="scientific">Blastomyces percursus</name>
    <dbReference type="NCBI Taxonomy" id="1658174"/>
    <lineage>
        <taxon>Eukaryota</taxon>
        <taxon>Fungi</taxon>
        <taxon>Dikarya</taxon>
        <taxon>Ascomycota</taxon>
        <taxon>Pezizomycotina</taxon>
        <taxon>Eurotiomycetes</taxon>
        <taxon>Eurotiomycetidae</taxon>
        <taxon>Onygenales</taxon>
        <taxon>Ajellomycetaceae</taxon>
        <taxon>Blastomyces</taxon>
    </lineage>
</organism>
<evidence type="ECO:0000256" key="2">
    <source>
        <dbReference type="ARBA" id="ARBA00022692"/>
    </source>
</evidence>